<name>A0A0D0CAY5_9AGAR</name>
<accession>A0A0D0CAY5</accession>
<evidence type="ECO:0000313" key="2">
    <source>
        <dbReference type="Proteomes" id="UP000053593"/>
    </source>
</evidence>
<keyword evidence="2" id="KW-1185">Reference proteome</keyword>
<dbReference type="Proteomes" id="UP000053593">
    <property type="component" value="Unassembled WGS sequence"/>
</dbReference>
<organism evidence="1 2">
    <name type="scientific">Collybiopsis luxurians FD-317 M1</name>
    <dbReference type="NCBI Taxonomy" id="944289"/>
    <lineage>
        <taxon>Eukaryota</taxon>
        <taxon>Fungi</taxon>
        <taxon>Dikarya</taxon>
        <taxon>Basidiomycota</taxon>
        <taxon>Agaricomycotina</taxon>
        <taxon>Agaricomycetes</taxon>
        <taxon>Agaricomycetidae</taxon>
        <taxon>Agaricales</taxon>
        <taxon>Marasmiineae</taxon>
        <taxon>Omphalotaceae</taxon>
        <taxon>Collybiopsis</taxon>
        <taxon>Collybiopsis luxurians</taxon>
    </lineage>
</organism>
<gene>
    <name evidence="1" type="ORF">GYMLUDRAFT_47958</name>
</gene>
<dbReference type="AlphaFoldDB" id="A0A0D0CAY5"/>
<sequence length="400" mass="45213">MGSLFRSLMRFSNRFANLSLSLSPRDFLYFDDLSPSQFPILTSLCLRDANLHEGIYGHLEDGPSEISFTSLLQRMPVLRKLQVKEFAFRSSFSRTLGVESLTSLDFTANAMGSFGVTVDVVQGLNLLSQMPRLRFLKAAIQLGVNADGENTPLPTIHLKHLEEMHMAFVRRSRPLLTGRMAAFFNHLKCPSLKTLGISWHGLLLSEVPFRGLPLHELETLALNVTMRWDTLLECLSLVPNLKSLQLRATEGRLENNPGHNLVHCALRDSHLSGLTFSAQNPLPLCPQLQKFQYLDKVLTSTDIVSTRVLTDFIESRQDTLKCCEMFFPVKPLFTEEELDRLKIVKQGGLELHLHSAKPFRTKRLDEPTVGLVSWLVHETPIQKVYEIVDMEGPYGTDVII</sequence>
<proteinExistence type="predicted"/>
<dbReference type="EMBL" id="KN834808">
    <property type="protein sequence ID" value="KIK55207.1"/>
    <property type="molecule type" value="Genomic_DNA"/>
</dbReference>
<dbReference type="HOGENOM" id="CLU_022825_0_0_1"/>
<evidence type="ECO:0000313" key="1">
    <source>
        <dbReference type="EMBL" id="KIK55207.1"/>
    </source>
</evidence>
<dbReference type="OrthoDB" id="3365698at2759"/>
<reference evidence="1 2" key="1">
    <citation type="submission" date="2014-04" db="EMBL/GenBank/DDBJ databases">
        <title>Evolutionary Origins and Diversification of the Mycorrhizal Mutualists.</title>
        <authorList>
            <consortium name="DOE Joint Genome Institute"/>
            <consortium name="Mycorrhizal Genomics Consortium"/>
            <person name="Kohler A."/>
            <person name="Kuo A."/>
            <person name="Nagy L.G."/>
            <person name="Floudas D."/>
            <person name="Copeland A."/>
            <person name="Barry K.W."/>
            <person name="Cichocki N."/>
            <person name="Veneault-Fourrey C."/>
            <person name="LaButti K."/>
            <person name="Lindquist E.A."/>
            <person name="Lipzen A."/>
            <person name="Lundell T."/>
            <person name="Morin E."/>
            <person name="Murat C."/>
            <person name="Riley R."/>
            <person name="Ohm R."/>
            <person name="Sun H."/>
            <person name="Tunlid A."/>
            <person name="Henrissat B."/>
            <person name="Grigoriev I.V."/>
            <person name="Hibbett D.S."/>
            <person name="Martin F."/>
        </authorList>
    </citation>
    <scope>NUCLEOTIDE SEQUENCE [LARGE SCALE GENOMIC DNA]</scope>
    <source>
        <strain evidence="1 2">FD-317 M1</strain>
    </source>
</reference>
<dbReference type="SUPFAM" id="SSF52047">
    <property type="entry name" value="RNI-like"/>
    <property type="match status" value="1"/>
</dbReference>
<protein>
    <submittedName>
        <fullName evidence="1">Uncharacterized protein</fullName>
    </submittedName>
</protein>
<dbReference type="InterPro" id="IPR032675">
    <property type="entry name" value="LRR_dom_sf"/>
</dbReference>
<dbReference type="Gene3D" id="3.80.10.10">
    <property type="entry name" value="Ribonuclease Inhibitor"/>
    <property type="match status" value="1"/>
</dbReference>